<comment type="caution">
    <text evidence="6">The sequence shown here is derived from an EMBL/GenBank/DDBJ whole genome shotgun (WGS) entry which is preliminary data.</text>
</comment>
<evidence type="ECO:0000256" key="2">
    <source>
        <dbReference type="ARBA" id="ARBA00023015"/>
    </source>
</evidence>
<reference evidence="6 7" key="1">
    <citation type="submission" date="2020-10" db="EMBL/GenBank/DDBJ databases">
        <title>ChiBAC.</title>
        <authorList>
            <person name="Zenner C."/>
            <person name="Hitch T.C.A."/>
            <person name="Clavel T."/>
        </authorList>
    </citation>
    <scope>NUCLEOTIDE SEQUENCE [LARGE SCALE GENOMIC DNA]</scope>
    <source>
        <strain evidence="6 7">DSM 108706</strain>
    </source>
</reference>
<dbReference type="InterPro" id="IPR022687">
    <property type="entry name" value="HTH_DTXR"/>
</dbReference>
<feature type="domain" description="HTH dtxR-type" evidence="5">
    <location>
        <begin position="1"/>
        <end position="64"/>
    </location>
</feature>
<keyword evidence="4" id="KW-0804">Transcription</keyword>
<keyword evidence="7" id="KW-1185">Reference proteome</keyword>
<dbReference type="EMBL" id="JADCKA010000003">
    <property type="protein sequence ID" value="MBE5035222.1"/>
    <property type="molecule type" value="Genomic_DNA"/>
</dbReference>
<dbReference type="InterPro" id="IPR001367">
    <property type="entry name" value="Fe_dep_repressor"/>
</dbReference>
<keyword evidence="3" id="KW-0238">DNA-binding</keyword>
<keyword evidence="2" id="KW-0805">Transcription regulation</keyword>
<sequence length="119" mass="13333">MKILKSSEDYLETILVLHQQHGYVRSIDIANELSFSKASVSVAMKNLRENGYISMDSNGYITLEDKGLEIAQNVLEKHRLLTAALEKIGVSHEVATQDACLMEHVISDETFNALKNLKL</sequence>
<accession>A0ABR9QWH9</accession>
<dbReference type="PROSITE" id="PS50944">
    <property type="entry name" value="HTH_DTXR"/>
    <property type="match status" value="1"/>
</dbReference>
<dbReference type="Pfam" id="PF02742">
    <property type="entry name" value="Fe_dep_repr_C"/>
    <property type="match status" value="1"/>
</dbReference>
<evidence type="ECO:0000256" key="4">
    <source>
        <dbReference type="ARBA" id="ARBA00023163"/>
    </source>
</evidence>
<dbReference type="InterPro" id="IPR022689">
    <property type="entry name" value="Iron_dep_repressor"/>
</dbReference>
<dbReference type="PANTHER" id="PTHR33238:SF7">
    <property type="entry name" value="IRON-DEPENDENT TRANSCRIPTIONAL REGULATOR"/>
    <property type="match status" value="1"/>
</dbReference>
<evidence type="ECO:0000259" key="5">
    <source>
        <dbReference type="PROSITE" id="PS50944"/>
    </source>
</evidence>
<dbReference type="PANTHER" id="PTHR33238">
    <property type="entry name" value="IRON (METAL) DEPENDENT REPRESSOR, DTXR FAMILY"/>
    <property type="match status" value="1"/>
</dbReference>
<proteinExistence type="inferred from homology"/>
<name>A0ABR9QWH9_9FIRM</name>
<organism evidence="6 7">
    <name type="scientific">Gallibacter intestinalis</name>
    <dbReference type="NCBI Taxonomy" id="2779356"/>
    <lineage>
        <taxon>Bacteria</taxon>
        <taxon>Bacillati</taxon>
        <taxon>Bacillota</taxon>
        <taxon>Clostridia</taxon>
        <taxon>Eubacteriales</taxon>
        <taxon>Eubacteriaceae</taxon>
        <taxon>Gallibacter</taxon>
    </lineage>
</organism>
<dbReference type="Pfam" id="PF01325">
    <property type="entry name" value="Fe_dep_repress"/>
    <property type="match status" value="1"/>
</dbReference>
<evidence type="ECO:0000256" key="1">
    <source>
        <dbReference type="ARBA" id="ARBA00007871"/>
    </source>
</evidence>
<protein>
    <submittedName>
        <fullName evidence="6">Metal-dependent transcriptional regulator</fullName>
    </submittedName>
</protein>
<gene>
    <name evidence="6" type="ORF">INF20_02875</name>
</gene>
<dbReference type="InterPro" id="IPR050536">
    <property type="entry name" value="DtxR_MntR_Metal-Reg"/>
</dbReference>
<evidence type="ECO:0000313" key="6">
    <source>
        <dbReference type="EMBL" id="MBE5035222.1"/>
    </source>
</evidence>
<dbReference type="RefSeq" id="WP_226384969.1">
    <property type="nucleotide sequence ID" value="NZ_JADCKA010000003.1"/>
</dbReference>
<dbReference type="Proteomes" id="UP001516588">
    <property type="component" value="Unassembled WGS sequence"/>
</dbReference>
<comment type="similarity">
    <text evidence="1">Belongs to the DtxR/MntR family.</text>
</comment>
<evidence type="ECO:0000256" key="3">
    <source>
        <dbReference type="ARBA" id="ARBA00023125"/>
    </source>
</evidence>
<evidence type="ECO:0000313" key="7">
    <source>
        <dbReference type="Proteomes" id="UP001516588"/>
    </source>
</evidence>
<dbReference type="SMART" id="SM00529">
    <property type="entry name" value="HTH_DTXR"/>
    <property type="match status" value="1"/>
</dbReference>